<feature type="domain" description="SMEK" evidence="1">
    <location>
        <begin position="4"/>
        <end position="130"/>
    </location>
</feature>
<protein>
    <recommendedName>
        <fullName evidence="1">SMEK domain-containing protein</fullName>
    </recommendedName>
</protein>
<evidence type="ECO:0000313" key="2">
    <source>
        <dbReference type="EMBL" id="KRO02359.1"/>
    </source>
</evidence>
<sequence length="1403" mass="158741">MGSELQNEANNNYLSQAVHAEETYKRILNVVYGWSLRNLNQDERNASAVDLIDEANHIVVQISVSATRQKVKNTLANHSIEQYAQARYRIKFVACGARNFPKFKELIENPYNIDFDQKNDCIVAADLADQFAHLDIDEQEVALHVLRQELGDAFMLTPEFVDKHFASAKKALGSRYSSELTVPVDESDYFDAVLNSDVVFERVRTKLAVVKTDAENLVAELKSIEEIDNEIIDAAIQIASVTKDALNVTSPAAMRKVVNAYRAYENRAFLSDNPIERTSRSLNLHHAIFELRSQCSRDGIELLGMNFVLFTGKGGIGKSHLLADFCSRAIESGLPAFLVLGQNFVSSIPPLERLSELISGSSDYRTCLAEIERYTVELGRVALIAVDALNEGDGKGYWPNHIQHFLDEITRYPHIRVVASVRSSYESQVIPQDFVESNSSVEKIELRGFESSPSAMDSFCDFYGIEPPAFPPYGEEYSNPLFLKTLCRAISERGTGRFELNLTFIDAVNICLDQINGSISKSLQCSTSSKVVQKAVSAIVANEHFSRSGYLTFDEANEAIVKAVSSYTTSPSKVLEMLEAEDIVRIDEYGDSPLVSFSYERFGDALEASAIIKAAIDSADDVLSAIKSSKTVIDVLLSDMKRGTAEALSVELPELTNVEVFDLLDLNDEQKSELAFDLFLGSIPWRKDPALSDRAEQYIKDEIERFPSRLVYFLKQLVNVALSPSSAFNAKLLDKTLRAMPAKKRDGVWAHALYENKTVSKTIVWFWKGCSKASENVVALAAMFLGWCTASTCRRIRDCATKALSLCFLRNPSLVGSFSGYLSLMDDDYIIERVLAAIYGAAANADQLCAEFVAAADDAYSFVYCRGETYPNIMVRNYADCLADLAIRKFGKDENDYPLIWQRGNSTWYSRSVSNEDIDEALEMCKKEYGEGSDKTRNLDWLIHSMTTEYGRGACAYGDFGRYVFGSHVSCWEPDFPNDQDLANLALNEILERLYDPYWHCSYDVKAKHYELSQEFGYERLTKKYQWIEMFRLLARLVDNYPPYRVEIEYDDKYKAVVAENARKFNFALQTGEFRHLEREEIGPDQYVVSRKKIYLPPEEVFYELEWSRDIDPTNIFPPNDKPLDEGCIASSLRNLNATVEYDQGNIGSYLIDLHEVVIEEELYVVLWTRTNIKALNETASEVYWEASAGFVFVDDVDALMQDYDRSLNHDLFAGDTLHIYCREFNAGAAFELDQRFRESECAEDLERVRPASLGYMWEPVRDGSAINGESVFIQYPSAELCKGFSLNQADRGVWSDGEKVVCMEKAYANGRCLLFRKDCLIDYLNRSNQALVWAEYFETTSSGGYRQRLWFIAKRTSDNELVFSSPKKDSFTLSDLPWYRNRKGGAELESNSLVEPNRSLES</sequence>
<keyword evidence="3" id="KW-1185">Reference proteome</keyword>
<evidence type="ECO:0000259" key="1">
    <source>
        <dbReference type="Pfam" id="PF21941"/>
    </source>
</evidence>
<dbReference type="EMBL" id="JQCP01000002">
    <property type="protein sequence ID" value="KRO02359.1"/>
    <property type="molecule type" value="Genomic_DNA"/>
</dbReference>
<evidence type="ECO:0000313" key="3">
    <source>
        <dbReference type="Proteomes" id="UP000051927"/>
    </source>
</evidence>
<dbReference type="Pfam" id="PF21941">
    <property type="entry name" value="SMEK_N"/>
    <property type="match status" value="1"/>
</dbReference>
<organism evidence="2 3">
    <name type="scientific">Lancefieldella rimae</name>
    <dbReference type="NCBI Taxonomy" id="1383"/>
    <lineage>
        <taxon>Bacteria</taxon>
        <taxon>Bacillati</taxon>
        <taxon>Actinomycetota</taxon>
        <taxon>Coriobacteriia</taxon>
        <taxon>Coriobacteriales</taxon>
        <taxon>Atopobiaceae</taxon>
        <taxon>Lancefieldella</taxon>
    </lineage>
</organism>
<name>A0ABR5Q084_9ACTN</name>
<comment type="caution">
    <text evidence="2">The sequence shown here is derived from an EMBL/GenBank/DDBJ whole genome shotgun (WGS) entry which is preliminary data.</text>
</comment>
<dbReference type="Proteomes" id="UP000051927">
    <property type="component" value="Unassembled WGS sequence"/>
</dbReference>
<gene>
    <name evidence="2" type="ORF">IV60_GL000791</name>
</gene>
<dbReference type="NCBIfam" id="NF033859">
    <property type="entry name" value="SMEK_N"/>
    <property type="match status" value="1"/>
</dbReference>
<reference evidence="2 3" key="1">
    <citation type="journal article" date="2015" name="Genome Announc.">
        <title>Expanding the biotechnology potential of lactobacilli through comparative genomics of 213 strains and associated genera.</title>
        <authorList>
            <person name="Sun Z."/>
            <person name="Harris H.M."/>
            <person name="McCann A."/>
            <person name="Guo C."/>
            <person name="Argimon S."/>
            <person name="Zhang W."/>
            <person name="Yang X."/>
            <person name="Jeffery I.B."/>
            <person name="Cooney J.C."/>
            <person name="Kagawa T.F."/>
            <person name="Liu W."/>
            <person name="Song Y."/>
            <person name="Salvetti E."/>
            <person name="Wrobel A."/>
            <person name="Rasinkangas P."/>
            <person name="Parkhill J."/>
            <person name="Rea M.C."/>
            <person name="O'Sullivan O."/>
            <person name="Ritari J."/>
            <person name="Douillard F.P."/>
            <person name="Paul Ross R."/>
            <person name="Yang R."/>
            <person name="Briner A.E."/>
            <person name="Felis G.E."/>
            <person name="de Vos W.M."/>
            <person name="Barrangou R."/>
            <person name="Klaenhammer T.R."/>
            <person name="Caufield P.W."/>
            <person name="Cui Y."/>
            <person name="Zhang H."/>
            <person name="O'Toole P.W."/>
        </authorList>
    </citation>
    <scope>NUCLEOTIDE SEQUENCE [LARGE SCALE GENOMIC DNA]</scope>
    <source>
        <strain evidence="2 3">DSM 7090</strain>
    </source>
</reference>
<proteinExistence type="predicted"/>
<dbReference type="InterPro" id="IPR047740">
    <property type="entry name" value="SMEK_dom"/>
</dbReference>
<accession>A0ABR5Q084</accession>